<proteinExistence type="predicted"/>
<protein>
    <recommendedName>
        <fullName evidence="3">Protein of unknwon function (DUF3310)</fullName>
    </recommendedName>
</protein>
<organism evidence="1 2">
    <name type="scientific">Gallibacterium salpingitidis</name>
    <dbReference type="NCBI Taxonomy" id="505341"/>
    <lineage>
        <taxon>Bacteria</taxon>
        <taxon>Pseudomonadati</taxon>
        <taxon>Pseudomonadota</taxon>
        <taxon>Gammaproteobacteria</taxon>
        <taxon>Pasteurellales</taxon>
        <taxon>Pasteurellaceae</taxon>
        <taxon>Gallibacterium</taxon>
    </lineage>
</organism>
<evidence type="ECO:0000313" key="1">
    <source>
        <dbReference type="EMBL" id="OBX10404.1"/>
    </source>
</evidence>
<evidence type="ECO:0000313" key="2">
    <source>
        <dbReference type="Proteomes" id="UP000092527"/>
    </source>
</evidence>
<accession>A0AB36E2Q0</accession>
<evidence type="ECO:0008006" key="3">
    <source>
        <dbReference type="Google" id="ProtNLM"/>
    </source>
</evidence>
<reference evidence="1 2" key="1">
    <citation type="submission" date="2014-11" db="EMBL/GenBank/DDBJ databases">
        <title>Pan-genome of Gallibacterium spp.</title>
        <authorList>
            <person name="Kudirkiene E."/>
            <person name="Bojesen A.M."/>
        </authorList>
    </citation>
    <scope>NUCLEOTIDE SEQUENCE [LARGE SCALE GENOMIC DNA]</scope>
    <source>
        <strain evidence="1 2">18469/18</strain>
    </source>
</reference>
<comment type="caution">
    <text evidence="1">The sequence shown here is derived from an EMBL/GenBank/DDBJ whole genome shotgun (WGS) entry which is preliminary data.</text>
</comment>
<dbReference type="InterPro" id="IPR021739">
    <property type="entry name" value="SaV-like"/>
</dbReference>
<gene>
    <name evidence="1" type="ORF">QV09_05485</name>
</gene>
<name>A0AB36E2Q0_9PAST</name>
<dbReference type="Pfam" id="PF11753">
    <property type="entry name" value="DUF3310"/>
    <property type="match status" value="1"/>
</dbReference>
<dbReference type="AlphaFoldDB" id="A0AB36E2Q0"/>
<sequence>MQKNTSLDSQVGGDHYKNLKIQPVVFITENNIGYCEGNIIKYVCRYKHKNGLEDLMKARHYIDILIENEKSKQSEPK</sequence>
<dbReference type="EMBL" id="JTJU01000028">
    <property type="protein sequence ID" value="OBX10404.1"/>
    <property type="molecule type" value="Genomic_DNA"/>
</dbReference>
<dbReference type="RefSeq" id="WP_066421712.1">
    <property type="nucleotide sequence ID" value="NZ_JTJU01000028.1"/>
</dbReference>
<dbReference type="Proteomes" id="UP000092527">
    <property type="component" value="Unassembled WGS sequence"/>
</dbReference>